<dbReference type="Proteomes" id="UP000196205">
    <property type="component" value="Plasmid pAP1342-5"/>
</dbReference>
<dbReference type="AlphaFoldDB" id="A0A1Y0YEU9"/>
<reference evidence="2 3" key="1">
    <citation type="submission" date="2017-05" db="EMBL/GenBank/DDBJ databases">
        <title>Genome sequence of Acetobacter pasteurianus subsp. pasteurianus strain SRCM101342.</title>
        <authorList>
            <person name="Cho S.H."/>
        </authorList>
    </citation>
    <scope>NUCLEOTIDE SEQUENCE [LARGE SCALE GENOMIC DNA]</scope>
    <source>
        <strain evidence="2 3">SRCM101342</strain>
        <plasmid evidence="3">pap1342-5</plasmid>
    </source>
</reference>
<keyword evidence="1" id="KW-1133">Transmembrane helix</keyword>
<gene>
    <name evidence="2" type="ORF">S1001342_03185</name>
</gene>
<organism evidence="2 3">
    <name type="scientific">Acetobacter pasteurianus subsp. pasteurianus</name>
    <dbReference type="NCBI Taxonomy" id="481145"/>
    <lineage>
        <taxon>Bacteria</taxon>
        <taxon>Pseudomonadati</taxon>
        <taxon>Pseudomonadota</taxon>
        <taxon>Alphaproteobacteria</taxon>
        <taxon>Acetobacterales</taxon>
        <taxon>Acetobacteraceae</taxon>
        <taxon>Acetobacter</taxon>
    </lineage>
</organism>
<geneLocation type="plasmid" evidence="3">
    <name>pap1342-5</name>
</geneLocation>
<name>A0A1Y0YEU9_ACEPA</name>
<protein>
    <submittedName>
        <fullName evidence="2">Uncharacterized protein</fullName>
    </submittedName>
</protein>
<evidence type="ECO:0000313" key="3">
    <source>
        <dbReference type="Proteomes" id="UP000196205"/>
    </source>
</evidence>
<keyword evidence="2" id="KW-0614">Plasmid</keyword>
<evidence type="ECO:0000313" key="2">
    <source>
        <dbReference type="EMBL" id="ARW49475.1"/>
    </source>
</evidence>
<keyword evidence="1" id="KW-0812">Transmembrane</keyword>
<accession>A0A1Y0YEU9</accession>
<keyword evidence="1" id="KW-0472">Membrane</keyword>
<dbReference type="EMBL" id="CP021514">
    <property type="protein sequence ID" value="ARW49475.1"/>
    <property type="molecule type" value="Genomic_DNA"/>
</dbReference>
<evidence type="ECO:0000256" key="1">
    <source>
        <dbReference type="SAM" id="Phobius"/>
    </source>
</evidence>
<sequence>MRKNFESSHTAIITANTGHFWGVLLALEYIPHISRLEIIFYIFYTKVPENRHFLPLLYYSEIADWLDFSAYSPEKPAYKRSNMRKWFLPEKAEKAERAANMLANMRKFRTFNSLLCCVCFAAVVMAVVIAAADGRSGDGWRV</sequence>
<proteinExistence type="predicted"/>
<feature type="transmembrane region" description="Helical" evidence="1">
    <location>
        <begin position="111"/>
        <end position="132"/>
    </location>
</feature>